<proteinExistence type="predicted"/>
<evidence type="ECO:0000313" key="3">
    <source>
        <dbReference type="Proteomes" id="UP000218334"/>
    </source>
</evidence>
<feature type="compositionally biased region" description="Basic and acidic residues" evidence="1">
    <location>
        <begin position="180"/>
        <end position="189"/>
    </location>
</feature>
<reference evidence="3" key="1">
    <citation type="journal article" date="2017" name="Nat. Ecol. Evol.">
        <title>Genome expansion and lineage-specific genetic innovations in the forest pathogenic fungi Armillaria.</title>
        <authorList>
            <person name="Sipos G."/>
            <person name="Prasanna A.N."/>
            <person name="Walter M.C."/>
            <person name="O'Connor E."/>
            <person name="Balint B."/>
            <person name="Krizsan K."/>
            <person name="Kiss B."/>
            <person name="Hess J."/>
            <person name="Varga T."/>
            <person name="Slot J."/>
            <person name="Riley R."/>
            <person name="Boka B."/>
            <person name="Rigling D."/>
            <person name="Barry K."/>
            <person name="Lee J."/>
            <person name="Mihaltcheva S."/>
            <person name="LaButti K."/>
            <person name="Lipzen A."/>
            <person name="Waldron R."/>
            <person name="Moloney N.M."/>
            <person name="Sperisen C."/>
            <person name="Kredics L."/>
            <person name="Vagvoelgyi C."/>
            <person name="Patrignani A."/>
            <person name="Fitzpatrick D."/>
            <person name="Nagy I."/>
            <person name="Doyle S."/>
            <person name="Anderson J.B."/>
            <person name="Grigoriev I.V."/>
            <person name="Gueldener U."/>
            <person name="Muensterkoetter M."/>
            <person name="Nagy L.G."/>
        </authorList>
    </citation>
    <scope>NUCLEOTIDE SEQUENCE [LARGE SCALE GENOMIC DNA]</scope>
    <source>
        <strain evidence="3">28-4</strain>
    </source>
</reference>
<evidence type="ECO:0000313" key="2">
    <source>
        <dbReference type="EMBL" id="PBK61050.1"/>
    </source>
</evidence>
<feature type="region of interest" description="Disordered" evidence="1">
    <location>
        <begin position="212"/>
        <end position="314"/>
    </location>
</feature>
<protein>
    <submittedName>
        <fullName evidence="2">Uncharacterized protein</fullName>
    </submittedName>
</protein>
<organism evidence="2 3">
    <name type="scientific">Armillaria solidipes</name>
    <dbReference type="NCBI Taxonomy" id="1076256"/>
    <lineage>
        <taxon>Eukaryota</taxon>
        <taxon>Fungi</taxon>
        <taxon>Dikarya</taxon>
        <taxon>Basidiomycota</taxon>
        <taxon>Agaricomycotina</taxon>
        <taxon>Agaricomycetes</taxon>
        <taxon>Agaricomycetidae</taxon>
        <taxon>Agaricales</taxon>
        <taxon>Marasmiineae</taxon>
        <taxon>Physalacriaceae</taxon>
        <taxon>Armillaria</taxon>
    </lineage>
</organism>
<feature type="compositionally biased region" description="Basic residues" evidence="1">
    <location>
        <begin position="284"/>
        <end position="295"/>
    </location>
</feature>
<dbReference type="Proteomes" id="UP000218334">
    <property type="component" value="Unassembled WGS sequence"/>
</dbReference>
<dbReference type="AlphaFoldDB" id="A0A2H3AU08"/>
<feature type="region of interest" description="Disordered" evidence="1">
    <location>
        <begin position="169"/>
        <end position="198"/>
    </location>
</feature>
<accession>A0A2H3AU08</accession>
<dbReference type="STRING" id="1076256.A0A2H3AU08"/>
<gene>
    <name evidence="2" type="ORF">ARMSODRAFT_981783</name>
</gene>
<dbReference type="EMBL" id="KZ293479">
    <property type="protein sequence ID" value="PBK61050.1"/>
    <property type="molecule type" value="Genomic_DNA"/>
</dbReference>
<sequence>MQESCCGGSPLLHPLTKTFMGIFNRIKRVIAIHWNGGLMLNDLARINNYVFRRVLKMCKECPIDWATGLAMSHARTLLIAYRHQDLFLQDEDCPPTSDIEAVNRFVGQKAWERLVGYTGCMTDGKPKPDVVDVDMEALILLEMRMFDRSEDAGVAGNNQWGLDAGMHQDGWYPWSSDGPEGEKNSREGNESELEVGPEFDQELAQWHRVELEKQEEDKRAQKVTCPKPKMLPCHTGITGKRQAPDDIQAEPHALRSGCTKKDTAPPAKRSRKKTHAFKYERMRLRCKRRDLKTHHSTISDINAEERIQTREKRK</sequence>
<feature type="compositionally biased region" description="Basic and acidic residues" evidence="1">
    <location>
        <begin position="303"/>
        <end position="314"/>
    </location>
</feature>
<name>A0A2H3AU08_9AGAR</name>
<keyword evidence="3" id="KW-1185">Reference proteome</keyword>
<evidence type="ECO:0000256" key="1">
    <source>
        <dbReference type="SAM" id="MobiDB-lite"/>
    </source>
</evidence>